<dbReference type="AlphaFoldDB" id="A0A644YRS3"/>
<comment type="caution">
    <text evidence="2">The sequence shown here is derived from an EMBL/GenBank/DDBJ whole genome shotgun (WGS) entry which is preliminary data.</text>
</comment>
<accession>A0A644YRS3</accession>
<proteinExistence type="predicted"/>
<evidence type="ECO:0000256" key="1">
    <source>
        <dbReference type="SAM" id="MobiDB-lite"/>
    </source>
</evidence>
<feature type="compositionally biased region" description="Low complexity" evidence="1">
    <location>
        <begin position="129"/>
        <end position="139"/>
    </location>
</feature>
<name>A0A644YRS3_9ZZZZ</name>
<organism evidence="2">
    <name type="scientific">bioreactor metagenome</name>
    <dbReference type="NCBI Taxonomy" id="1076179"/>
    <lineage>
        <taxon>unclassified sequences</taxon>
        <taxon>metagenomes</taxon>
        <taxon>ecological metagenomes</taxon>
    </lineage>
</organism>
<protein>
    <submittedName>
        <fullName evidence="2">Uncharacterized protein</fullName>
    </submittedName>
</protein>
<reference evidence="2" key="1">
    <citation type="submission" date="2019-08" db="EMBL/GenBank/DDBJ databases">
        <authorList>
            <person name="Kucharzyk K."/>
            <person name="Murdoch R.W."/>
            <person name="Higgins S."/>
            <person name="Loffler F."/>
        </authorList>
    </citation>
    <scope>NUCLEOTIDE SEQUENCE</scope>
</reference>
<gene>
    <name evidence="2" type="ORF">SDC9_77121</name>
</gene>
<feature type="compositionally biased region" description="Basic and acidic residues" evidence="1">
    <location>
        <begin position="141"/>
        <end position="159"/>
    </location>
</feature>
<evidence type="ECO:0000313" key="2">
    <source>
        <dbReference type="EMBL" id="MPM30571.1"/>
    </source>
</evidence>
<feature type="region of interest" description="Disordered" evidence="1">
    <location>
        <begin position="121"/>
        <end position="159"/>
    </location>
</feature>
<dbReference type="EMBL" id="VSSQ01005823">
    <property type="protein sequence ID" value="MPM30571.1"/>
    <property type="molecule type" value="Genomic_DNA"/>
</dbReference>
<sequence>MRGRIGQVGLAAKARAPFRHTDREAYVQHQRHHGDPEEPRIEAHGQNAQHQRHFDKGGQDAVERIGNQRFHALHAALDVARHAAGLAFQMKAQAQAMQVFKRRQRDAARRALRGLGEHQLAQFGEQRRGQAQQPVGQQQPHRHDEDRRRITGLDRQRIH</sequence>